<comment type="caution">
    <text evidence="1">The sequence shown here is derived from an EMBL/GenBank/DDBJ whole genome shotgun (WGS) entry which is preliminary data.</text>
</comment>
<dbReference type="Proteomes" id="UP001056120">
    <property type="component" value="Linkage Group LG05"/>
</dbReference>
<reference evidence="2" key="1">
    <citation type="journal article" date="2022" name="Mol. Ecol. Resour.">
        <title>The genomes of chicory, endive, great burdock and yacon provide insights into Asteraceae palaeo-polyploidization history and plant inulin production.</title>
        <authorList>
            <person name="Fan W."/>
            <person name="Wang S."/>
            <person name="Wang H."/>
            <person name="Wang A."/>
            <person name="Jiang F."/>
            <person name="Liu H."/>
            <person name="Zhao H."/>
            <person name="Xu D."/>
            <person name="Zhang Y."/>
        </authorList>
    </citation>
    <scope>NUCLEOTIDE SEQUENCE [LARGE SCALE GENOMIC DNA]</scope>
    <source>
        <strain evidence="2">cv. Yunnan</strain>
    </source>
</reference>
<organism evidence="1 2">
    <name type="scientific">Smallanthus sonchifolius</name>
    <dbReference type="NCBI Taxonomy" id="185202"/>
    <lineage>
        <taxon>Eukaryota</taxon>
        <taxon>Viridiplantae</taxon>
        <taxon>Streptophyta</taxon>
        <taxon>Embryophyta</taxon>
        <taxon>Tracheophyta</taxon>
        <taxon>Spermatophyta</taxon>
        <taxon>Magnoliopsida</taxon>
        <taxon>eudicotyledons</taxon>
        <taxon>Gunneridae</taxon>
        <taxon>Pentapetalae</taxon>
        <taxon>asterids</taxon>
        <taxon>campanulids</taxon>
        <taxon>Asterales</taxon>
        <taxon>Asteraceae</taxon>
        <taxon>Asteroideae</taxon>
        <taxon>Heliantheae alliance</taxon>
        <taxon>Millerieae</taxon>
        <taxon>Smallanthus</taxon>
    </lineage>
</organism>
<evidence type="ECO:0000313" key="1">
    <source>
        <dbReference type="EMBL" id="KAI3816479.1"/>
    </source>
</evidence>
<name>A0ACB9J848_9ASTR</name>
<accession>A0ACB9J848</accession>
<proteinExistence type="predicted"/>
<evidence type="ECO:0000313" key="2">
    <source>
        <dbReference type="Proteomes" id="UP001056120"/>
    </source>
</evidence>
<reference evidence="1 2" key="2">
    <citation type="journal article" date="2022" name="Mol. Ecol. Resour.">
        <title>The genomes of chicory, endive, great burdock and yacon provide insights into Asteraceae paleo-polyploidization history and plant inulin production.</title>
        <authorList>
            <person name="Fan W."/>
            <person name="Wang S."/>
            <person name="Wang H."/>
            <person name="Wang A."/>
            <person name="Jiang F."/>
            <person name="Liu H."/>
            <person name="Zhao H."/>
            <person name="Xu D."/>
            <person name="Zhang Y."/>
        </authorList>
    </citation>
    <scope>NUCLEOTIDE SEQUENCE [LARGE SCALE GENOMIC DNA]</scope>
    <source>
        <strain evidence="2">cv. Yunnan</strain>
        <tissue evidence="1">Leaves</tissue>
    </source>
</reference>
<protein>
    <submittedName>
        <fullName evidence="1">Uncharacterized protein</fullName>
    </submittedName>
</protein>
<keyword evidence="2" id="KW-1185">Reference proteome</keyword>
<dbReference type="EMBL" id="CM042022">
    <property type="protein sequence ID" value="KAI3816479.1"/>
    <property type="molecule type" value="Genomic_DNA"/>
</dbReference>
<sequence>MNQTFWFLVGSYMKVIFLGVEMRGMYCIARMTAKPTGKQNKQVRGCNRMSVAQVKEEELEAAFALDVDRKKKKEEEDDNSFDESKGRNLLAVALRSRRRRAAEKEGSWCSRLRMSNKGEEIFVSGHNKRCLKIN</sequence>
<gene>
    <name evidence="1" type="ORF">L1987_16177</name>
</gene>